<dbReference type="Pfam" id="PF03471">
    <property type="entry name" value="CorC_HlyC"/>
    <property type="match status" value="1"/>
</dbReference>
<keyword evidence="4 10" id="KW-0812">Transmembrane</keyword>
<dbReference type="SMART" id="SM01091">
    <property type="entry name" value="CorC_HlyC"/>
    <property type="match status" value="1"/>
</dbReference>
<dbReference type="InterPro" id="IPR036318">
    <property type="entry name" value="FAD-bd_PCMH-like_sf"/>
</dbReference>
<reference evidence="14 15" key="1">
    <citation type="journal article" date="2018" name="Environ. Microbiol.">
        <title>Novel energy conservation strategies and behaviour of Pelotomaculum schinkii driving syntrophic propionate catabolism.</title>
        <authorList>
            <person name="Hidalgo-Ahumada C.A.P."/>
            <person name="Nobu M.K."/>
            <person name="Narihiro T."/>
            <person name="Tamaki H."/>
            <person name="Liu W.T."/>
            <person name="Kamagata Y."/>
            <person name="Stams A.J.M."/>
            <person name="Imachi H."/>
            <person name="Sousa D.Z."/>
        </authorList>
    </citation>
    <scope>NUCLEOTIDE SEQUENCE [LARGE SCALE GENOMIC DNA]</scope>
    <source>
        <strain evidence="14 15">HH</strain>
    </source>
</reference>
<dbReference type="AlphaFoldDB" id="A0A4Y7REW1"/>
<dbReference type="Gene3D" id="3.10.580.10">
    <property type="entry name" value="CBS-domain"/>
    <property type="match status" value="1"/>
</dbReference>
<comment type="caution">
    <text evidence="14">The sequence shown here is derived from an EMBL/GenBank/DDBJ whole genome shotgun (WGS) entry which is preliminary data.</text>
</comment>
<dbReference type="SMART" id="SM00116">
    <property type="entry name" value="CBS"/>
    <property type="match status" value="2"/>
</dbReference>
<dbReference type="Pfam" id="PF01595">
    <property type="entry name" value="CNNM"/>
    <property type="match status" value="1"/>
</dbReference>
<keyword evidence="6 10" id="KW-1133">Transmembrane helix</keyword>
<feature type="transmembrane region" description="Helical" evidence="11">
    <location>
        <begin position="97"/>
        <end position="124"/>
    </location>
</feature>
<dbReference type="SUPFAM" id="SSF54631">
    <property type="entry name" value="CBS-domain pair"/>
    <property type="match status" value="1"/>
</dbReference>
<evidence type="ECO:0000259" key="13">
    <source>
        <dbReference type="PROSITE" id="PS51846"/>
    </source>
</evidence>
<dbReference type="PROSITE" id="PS51846">
    <property type="entry name" value="CNNM"/>
    <property type="match status" value="1"/>
</dbReference>
<dbReference type="CDD" id="cd04590">
    <property type="entry name" value="CBS_pair_CorC_HlyC_assoc"/>
    <property type="match status" value="1"/>
</dbReference>
<keyword evidence="5" id="KW-0677">Repeat</keyword>
<feature type="transmembrane region" description="Helical" evidence="11">
    <location>
        <begin position="144"/>
        <end position="166"/>
    </location>
</feature>
<gene>
    <name evidence="14" type="primary">corC</name>
    <name evidence="14" type="ORF">Psch_01100</name>
</gene>
<dbReference type="EMBL" id="QFGA01000001">
    <property type="protein sequence ID" value="TEB07545.1"/>
    <property type="molecule type" value="Genomic_DNA"/>
</dbReference>
<name>A0A4Y7REW1_9FIRM</name>
<keyword evidence="3" id="KW-1003">Cell membrane</keyword>
<protein>
    <submittedName>
        <fullName evidence="14">Magnesium and cobalt efflux protein CorC</fullName>
    </submittedName>
</protein>
<feature type="domain" description="CBS" evidence="12">
    <location>
        <begin position="230"/>
        <end position="290"/>
    </location>
</feature>
<dbReference type="PANTHER" id="PTHR43099">
    <property type="entry name" value="UPF0053 PROTEIN YRKA"/>
    <property type="match status" value="1"/>
</dbReference>
<dbReference type="InterPro" id="IPR000644">
    <property type="entry name" value="CBS_dom"/>
</dbReference>
<evidence type="ECO:0000259" key="12">
    <source>
        <dbReference type="PROSITE" id="PS51371"/>
    </source>
</evidence>
<dbReference type="Pfam" id="PF00571">
    <property type="entry name" value="CBS"/>
    <property type="match status" value="2"/>
</dbReference>
<evidence type="ECO:0000313" key="14">
    <source>
        <dbReference type="EMBL" id="TEB07545.1"/>
    </source>
</evidence>
<dbReference type="SUPFAM" id="SSF56176">
    <property type="entry name" value="FAD-binding/transporter-associated domain-like"/>
    <property type="match status" value="1"/>
</dbReference>
<keyword evidence="15" id="KW-1185">Reference proteome</keyword>
<dbReference type="InterPro" id="IPR005170">
    <property type="entry name" value="Transptr-assoc_dom"/>
</dbReference>
<dbReference type="InterPro" id="IPR002550">
    <property type="entry name" value="CNNM"/>
</dbReference>
<feature type="transmembrane region" description="Helical" evidence="11">
    <location>
        <begin position="7"/>
        <end position="31"/>
    </location>
</feature>
<dbReference type="Proteomes" id="UP000298324">
    <property type="component" value="Unassembled WGS sequence"/>
</dbReference>
<comment type="similarity">
    <text evidence="2">Belongs to the UPF0053 family.</text>
</comment>
<dbReference type="RefSeq" id="WP_190239406.1">
    <property type="nucleotide sequence ID" value="NZ_QFGA01000001.1"/>
</dbReference>
<dbReference type="InterPro" id="IPR044751">
    <property type="entry name" value="Ion_transp-like_CBS"/>
</dbReference>
<dbReference type="GO" id="GO:0050660">
    <property type="term" value="F:flavin adenine dinucleotide binding"/>
    <property type="evidence" value="ECO:0007669"/>
    <property type="project" value="InterPro"/>
</dbReference>
<organism evidence="14 15">
    <name type="scientific">Pelotomaculum schinkii</name>
    <dbReference type="NCBI Taxonomy" id="78350"/>
    <lineage>
        <taxon>Bacteria</taxon>
        <taxon>Bacillati</taxon>
        <taxon>Bacillota</taxon>
        <taxon>Clostridia</taxon>
        <taxon>Eubacteriales</taxon>
        <taxon>Desulfotomaculaceae</taxon>
        <taxon>Pelotomaculum</taxon>
    </lineage>
</organism>
<evidence type="ECO:0000256" key="8">
    <source>
        <dbReference type="ARBA" id="ARBA00023136"/>
    </source>
</evidence>
<evidence type="ECO:0000256" key="1">
    <source>
        <dbReference type="ARBA" id="ARBA00004651"/>
    </source>
</evidence>
<sequence>MGDDTSFSLFLALKILLALFLVFLNGLFVAAEFSFVKVRPTRLAQLVAEGNPRAKSARICVENIDAYLSVCQLGITLSSLGLGWLGEPVAAKLLEPLLHAIGVTAPTAVHSISFIVAFILVTFLHVVFGELVPKSLAIQRAENITLWLAGLMRMFFYPFYPGIVVFNGTANRILRLLGIQPASEHEESHSEEELQMLVSESYKGGHLDKNEWRLLQNVFEFEKRVAREVMLPRPEVVFLDKRKPLEENLEIARKTEHTRFPLIDGDSDHVVGLVHIKDLFKLPAGSTIDQVERNIMMVPEGLPLDRMLREFQQNHQHMALVVDEYGGTSGIITMENVLEELVGEIQDEFDQESPQVTTEKEGTFIVDGRMLLEEASEMFCLKVDEEEEYDTLGGFVFGKLGKRPRVGDVVELPEHHLEIAEMRGLRIHLIRLNILNKNLCEDKLTAS</sequence>
<evidence type="ECO:0000256" key="2">
    <source>
        <dbReference type="ARBA" id="ARBA00006337"/>
    </source>
</evidence>
<evidence type="ECO:0000313" key="15">
    <source>
        <dbReference type="Proteomes" id="UP000298324"/>
    </source>
</evidence>
<feature type="domain" description="CNNM transmembrane" evidence="13">
    <location>
        <begin position="7"/>
        <end position="211"/>
    </location>
</feature>
<keyword evidence="7 9" id="KW-0129">CBS domain</keyword>
<dbReference type="InterPro" id="IPR016169">
    <property type="entry name" value="FAD-bd_PCMH_sub2"/>
</dbReference>
<proteinExistence type="inferred from homology"/>
<keyword evidence="8 10" id="KW-0472">Membrane</keyword>
<evidence type="ECO:0000256" key="6">
    <source>
        <dbReference type="ARBA" id="ARBA00022989"/>
    </source>
</evidence>
<dbReference type="InterPro" id="IPR051676">
    <property type="entry name" value="UPF0053_domain"/>
</dbReference>
<evidence type="ECO:0000256" key="7">
    <source>
        <dbReference type="ARBA" id="ARBA00023122"/>
    </source>
</evidence>
<dbReference type="Gene3D" id="3.30.465.10">
    <property type="match status" value="1"/>
</dbReference>
<evidence type="ECO:0000256" key="3">
    <source>
        <dbReference type="ARBA" id="ARBA00022475"/>
    </source>
</evidence>
<evidence type="ECO:0000256" key="5">
    <source>
        <dbReference type="ARBA" id="ARBA00022737"/>
    </source>
</evidence>
<feature type="domain" description="CBS" evidence="12">
    <location>
        <begin position="291"/>
        <end position="348"/>
    </location>
</feature>
<evidence type="ECO:0000256" key="4">
    <source>
        <dbReference type="ARBA" id="ARBA00022692"/>
    </source>
</evidence>
<dbReference type="InterPro" id="IPR046342">
    <property type="entry name" value="CBS_dom_sf"/>
</dbReference>
<dbReference type="PROSITE" id="PS51371">
    <property type="entry name" value="CBS"/>
    <property type="match status" value="2"/>
</dbReference>
<dbReference type="GO" id="GO:0005886">
    <property type="term" value="C:plasma membrane"/>
    <property type="evidence" value="ECO:0007669"/>
    <property type="project" value="UniProtKB-SubCell"/>
</dbReference>
<evidence type="ECO:0000256" key="10">
    <source>
        <dbReference type="PROSITE-ProRule" id="PRU01193"/>
    </source>
</evidence>
<comment type="subcellular location">
    <subcellularLocation>
        <location evidence="1">Cell membrane</location>
        <topology evidence="1">Multi-pass membrane protein</topology>
    </subcellularLocation>
</comment>
<evidence type="ECO:0000256" key="9">
    <source>
        <dbReference type="PROSITE-ProRule" id="PRU00703"/>
    </source>
</evidence>
<dbReference type="FunFam" id="3.10.580.10:FF:000002">
    <property type="entry name" value="Magnesium/cobalt efflux protein CorC"/>
    <property type="match status" value="1"/>
</dbReference>
<evidence type="ECO:0000256" key="11">
    <source>
        <dbReference type="SAM" id="Phobius"/>
    </source>
</evidence>
<accession>A0A4Y7REW1</accession>
<dbReference type="PANTHER" id="PTHR43099:SF5">
    <property type="entry name" value="HLYC_CORC FAMILY TRANSPORTER"/>
    <property type="match status" value="1"/>
</dbReference>